<evidence type="ECO:0000313" key="6">
    <source>
        <dbReference type="EMBL" id="TWF42253.1"/>
    </source>
</evidence>
<keyword evidence="2" id="KW-0175">Coiled coil</keyword>
<organism evidence="6 7">
    <name type="scientific">Chitinophaga polysaccharea</name>
    <dbReference type="NCBI Taxonomy" id="1293035"/>
    <lineage>
        <taxon>Bacteria</taxon>
        <taxon>Pseudomonadati</taxon>
        <taxon>Bacteroidota</taxon>
        <taxon>Chitinophagia</taxon>
        <taxon>Chitinophagales</taxon>
        <taxon>Chitinophagaceae</taxon>
        <taxon>Chitinophaga</taxon>
    </lineage>
</organism>
<evidence type="ECO:0000313" key="7">
    <source>
        <dbReference type="Proteomes" id="UP000320811"/>
    </source>
</evidence>
<proteinExistence type="predicted"/>
<comment type="caution">
    <text evidence="6">The sequence shown here is derived from an EMBL/GenBank/DDBJ whole genome shotgun (WGS) entry which is preliminary data.</text>
</comment>
<dbReference type="InterPro" id="IPR046839">
    <property type="entry name" value="ABC_toxin_N"/>
</dbReference>
<accession>A0A561PVV0</accession>
<protein>
    <submittedName>
        <fullName evidence="6">Virulence plasmid A protein</fullName>
    </submittedName>
</protein>
<keyword evidence="1" id="KW-0843">Virulence</keyword>
<feature type="domain" description="ABC toxin N-terminal" evidence="5">
    <location>
        <begin position="923"/>
        <end position="1040"/>
    </location>
</feature>
<sequence>MAKKTNTTKSPSLSAFYKQHPDVDISQYNLGRKEGIHQLKTHLKKKGVPAGEMSETVELLKTQHRLGHLTGDVKTQEKLMSMGLNSANHIARIPRNDFIADHAKKLKLSRTDAVQMHKTATGIRNKSMHLWASLRGSVVSPFYRKSPLNNVSAAIAEEFQDLPSYQEMFGTLDFCGCPECRSIFGPAAYLTDLLRIIQEYVYEPNKDTIPPSLYFATRRPDIGEIELTCGNTNTLIPFIQIVIERLVAYIQAKLKLASPDAVFEQVATTIKYPMQLPFNSPMSTTQILFQKADVTFGAVLSAWMAPANISSPRNLGISPEAQSILITPVTTSAGIAPFYNVTDITVLNIADTFIAKTWINFAELLLILNQDLSDAEQQAGLQVNFFINQGLAGKWVSIKQEKDKPAELLNLNVDPLDRINRLRRLSLITGKTMMDLDWMLRCIKKGSTPIIDDAAITGVDQLLQLATTLELDMLKITSLLGPIKTYGISENALGSQFDQLFNKPGAVAEKDIYHPSGNPLNPGYKSTPLPWTPGSSTGADLAAINRVLPGLGIALTDANLLGVALYANNQQQLTVDTLSQLYRHVTLSKALQLTMPRYLIFVSLMKLVDIKAPTLDEISKMIAVSTWMQLSGITVYQLDYIMNAVSSVYVNPMYLPDLVDEWLRSLWVSVPADSPTLGADITAQVAILFGSDNTMLMPVMQMSVAAVPLPTGVTTWEEGFMTADADGKTPKYSDYVHKVLAYVSRWLVLSGALSTTAATMANVALCPAAYELTSKFDIISLNTIQEIDLVQQMMTVYGDQQNKLLAYIQQSTDGVAIDTRLQTLQDATGWNPKEVKSLLDGPLKDISVLTIQLKDLQSCFELMTALGVDTMFMSTFVSTMSLPTVGNWTKYLQVAADTLAKTAGRYGSGWDAVSNSINGDMMLAVRDALLVLVMALLNEDYPGITAPRNVYEFLLIDVEMGAETQISYIKEALNAAQTYLQRCHLRLEPGVTDMSRIQPVWWEWMMNYRVWEANRQIFVYPENYLIPSLRTNTTPQFTTLVQALQQSDITKAYVTNAFTNYMNGFEEVAELKPVDAYSTVVEGVDTTFLLARTKTDPYTFYYCSQEEGLPWSPWEKIDLSINSPNCSLVYAFNRPFIFWNEIKRSNASAVSGTDGSVQTDNSITYTASVYYSFLNVEGVWVQAQTLVDQEVVLFEAQDNRKVNLMDESIFEGLFNMDAPYWNKVYAFNVTADNYVITPGNKSEAERLVVMYGPCMQNTGKMVDAQATPPSNDPNSGTFWENLHRLAENHNSMVKGELSGNVNLQPVYVLNAGLEDGVLMKRTEWLMADPYVTQSLMYLIHGEMQSSGDVMQVSHTGQPITDNRNIVGTVSLNTTSAATSLDGDAFISVGISPAQSSSVFAALKTAGVIKGDNTIDPAKMLTLDLFTALKPMTVYNDFGPAQFPAVLQVLFSNMAATPLFSALADAQARICPVEGLPGSFLFYASDEIFLLSPQRTVPNQPMFSNFARGLTVGPPLIYAPFCIMNYQGTTPGAINADASSKVFDALAKFSLIVNNRPVANITQAMVDFALANLVSLGTITEAQVPYIFNALINAPFLFVEDFVGPKMNKDAATKVYQDLQKFSIIDPNGRVVNANVTGPAVRIAMGNLLLLGTITQSQITNIYQVLAHAPMALSLTYINDGDAKTKTSPADYIFNVTRMSTGAINKVNRALFVNGVDALLTLKMQDIPVIPVQPFDRFAPSRTNLNWPSALDATQVDFDGLYGQYYWEIFFFIPMLIAEGLATNHRFPEAQAWMQYVFNPTVGEVFVTPDLIYRESDMQISEQQGTIIVATLKSHNIGTPPAPILNAAGEVNPGFKASDDLAFLKVADPSLTDEQIIMVRNILLNNQLNAPASHFWQFRPFRNHTLESLSDMLSDSNPAIRIYNDHPFDPFAIARLRIGAFEKSVFIQYVDNLIAWADMLFAQDTWETITAAYLLYVYAYDLLGPKPEMVGECPGSDVVLTFNEILAKYPNGIPQFLIDLENFVNGNGSDTPMLGHAFNDLYVYFCVPENSELMARWDTIQDRMYKINNSLNIQGVFRTLALFEPPLNPLDLVKAAAAGNNVQISINPAAQLSPYRFSSAISAADTLCSVVIDLGNALLSALEKNDAAALEMIRNTQEGQILDLTTKIKEDHITELEHTIASLNSNLSSANERLTFYTDVIDRGLSSFEQTSLDAAAAAMAFNVLGSITKTAASIGYAVPQVGSPFAMTYGGEQLGNALNAASGVFEISAEVSTYISANSATMGGYERRKEDWKLQKKIAQADVDSITQQIDAANMQLSSAQQDLVVQLKSIQQNKDIDKYLRTQFTNQDLYLWMMGRLAAVYYQTYTLAMQTARQAEAAYQLELGSSLTFLSFDYWDSFHKGLTAGEGLRLALNRMNTSYRTSNTRYLEIVKNISLASIAPQALLDLKTKGECDFDLKESLFDYDYPGQYLRMIASVSVSIPAVLGPYQNIKATLTQKSNSVVTAPSIDAVKYLLGIDSTPPSTGLRQNWRANEMIALSTAVNDSGMFVLNFDDERYLPFEGTGVVSSWHLSMPMETNRFNFEQISDVILTLNYTAVNDNSLGIQVRQALGQAPLNGGLYVDANTQSSAWFTFLNDHSNTTKQALTLNLDLAQLGYFKTATYTTVMVQFNLGPGVTIPNGATFLTIKAGTQPDQTPPINNGMINITGLTWNAKTIPPQWRFEFALNDPKIASLLKDGFIDGTKLIDMQVIVLYEAKVF</sequence>
<dbReference type="RefSeq" id="WP_145665427.1">
    <property type="nucleotide sequence ID" value="NZ_VIWO01000002.1"/>
</dbReference>
<dbReference type="InterPro" id="IPR040840">
    <property type="entry name" value="TcA_TcB_BD"/>
</dbReference>
<dbReference type="InterPro" id="IPR018003">
    <property type="entry name" value="Insecticidal_toxin/plasmid_vir"/>
</dbReference>
<dbReference type="EMBL" id="VIWO01000002">
    <property type="protein sequence ID" value="TWF42253.1"/>
    <property type="molecule type" value="Genomic_DNA"/>
</dbReference>
<keyword evidence="7" id="KW-1185">Reference proteome</keyword>
<dbReference type="Pfam" id="PF03538">
    <property type="entry name" value="VRP1"/>
    <property type="match status" value="1"/>
</dbReference>
<evidence type="ECO:0000256" key="1">
    <source>
        <dbReference type="ARBA" id="ARBA00023026"/>
    </source>
</evidence>
<evidence type="ECO:0000256" key="2">
    <source>
        <dbReference type="SAM" id="Coils"/>
    </source>
</evidence>
<dbReference type="OrthoDB" id="9781691at2"/>
<feature type="domain" description="Neuraminidase-like" evidence="4">
    <location>
        <begin position="1078"/>
        <end position="1191"/>
    </location>
</feature>
<evidence type="ECO:0000259" key="5">
    <source>
        <dbReference type="Pfam" id="PF20220"/>
    </source>
</evidence>
<feature type="domain" description="Tc toxin complex TcA C-terminal TcB-binding" evidence="3">
    <location>
        <begin position="2308"/>
        <end position="2596"/>
    </location>
</feature>
<name>A0A561PVV0_9BACT</name>
<gene>
    <name evidence="6" type="ORF">FHW36_1028</name>
</gene>
<dbReference type="Pfam" id="PF20220">
    <property type="entry name" value="ABC_toxin_N"/>
    <property type="match status" value="1"/>
</dbReference>
<reference evidence="6 7" key="1">
    <citation type="submission" date="2019-06" db="EMBL/GenBank/DDBJ databases">
        <title>Sorghum-associated microbial communities from plants grown in Nebraska, USA.</title>
        <authorList>
            <person name="Schachtman D."/>
        </authorList>
    </citation>
    <scope>NUCLEOTIDE SEQUENCE [LARGE SCALE GENOMIC DNA]</scope>
    <source>
        <strain evidence="6 7">1209</strain>
    </source>
</reference>
<dbReference type="Pfam" id="PF18276">
    <property type="entry name" value="TcA_TcB_BD"/>
    <property type="match status" value="1"/>
</dbReference>
<dbReference type="Proteomes" id="UP000320811">
    <property type="component" value="Unassembled WGS sequence"/>
</dbReference>
<evidence type="ECO:0000259" key="4">
    <source>
        <dbReference type="Pfam" id="PF18413"/>
    </source>
</evidence>
<dbReference type="InterPro" id="IPR041079">
    <property type="entry name" value="Neuraminidase-like"/>
</dbReference>
<evidence type="ECO:0000259" key="3">
    <source>
        <dbReference type="Pfam" id="PF18276"/>
    </source>
</evidence>
<feature type="coiled-coil region" evidence="2">
    <location>
        <begin position="2296"/>
        <end position="2323"/>
    </location>
</feature>
<dbReference type="Pfam" id="PF18413">
    <property type="entry name" value="Neuraminidase"/>
    <property type="match status" value="1"/>
</dbReference>